<feature type="transmembrane region" description="Helical" evidence="10">
    <location>
        <begin position="218"/>
        <end position="236"/>
    </location>
</feature>
<comment type="pathway">
    <text evidence="4">Sphingolipid metabolism.</text>
</comment>
<keyword evidence="5 9" id="KW-0812">Transmembrane</keyword>
<comment type="catalytic activity">
    <reaction evidence="8">
        <text>sphinganine + octadecanoyl-CoA = N-(octadecanoyl)-sphinganine + CoA + H(+)</text>
        <dbReference type="Rhea" id="RHEA:36547"/>
        <dbReference type="ChEBI" id="CHEBI:15378"/>
        <dbReference type="ChEBI" id="CHEBI:57287"/>
        <dbReference type="ChEBI" id="CHEBI:57394"/>
        <dbReference type="ChEBI" id="CHEBI:57817"/>
        <dbReference type="ChEBI" id="CHEBI:67033"/>
    </reaction>
    <physiologicalReaction direction="left-to-right" evidence="8">
        <dbReference type="Rhea" id="RHEA:36548"/>
    </physiologicalReaction>
</comment>
<dbReference type="InterPro" id="IPR006634">
    <property type="entry name" value="TLC-dom"/>
</dbReference>
<feature type="transmembrane region" description="Helical" evidence="10">
    <location>
        <begin position="312"/>
        <end position="332"/>
    </location>
</feature>
<evidence type="ECO:0000256" key="4">
    <source>
        <dbReference type="ARBA" id="ARBA00004991"/>
    </source>
</evidence>
<dbReference type="Proteomes" id="UP001497623">
    <property type="component" value="Unassembled WGS sequence"/>
</dbReference>
<evidence type="ECO:0000256" key="7">
    <source>
        <dbReference type="ARBA" id="ARBA00023136"/>
    </source>
</evidence>
<reference evidence="12 13" key="1">
    <citation type="submission" date="2024-05" db="EMBL/GenBank/DDBJ databases">
        <authorList>
            <person name="Wallberg A."/>
        </authorList>
    </citation>
    <scope>NUCLEOTIDE SEQUENCE [LARGE SCALE GENOMIC DNA]</scope>
</reference>
<dbReference type="GO" id="GO:0050291">
    <property type="term" value="F:sphingosine N-acyltransferase activity"/>
    <property type="evidence" value="ECO:0007669"/>
    <property type="project" value="InterPro"/>
</dbReference>
<evidence type="ECO:0000313" key="13">
    <source>
        <dbReference type="Proteomes" id="UP001497623"/>
    </source>
</evidence>
<keyword evidence="13" id="KW-1185">Reference proteome</keyword>
<evidence type="ECO:0000256" key="10">
    <source>
        <dbReference type="SAM" id="Phobius"/>
    </source>
</evidence>
<comment type="caution">
    <text evidence="12">The sequence shown here is derived from an EMBL/GenBank/DDBJ whole genome shotgun (WGS) entry which is preliminary data.</text>
</comment>
<keyword evidence="7 9" id="KW-0472">Membrane</keyword>
<evidence type="ECO:0000256" key="9">
    <source>
        <dbReference type="PROSITE-ProRule" id="PRU00205"/>
    </source>
</evidence>
<evidence type="ECO:0000313" key="12">
    <source>
        <dbReference type="EMBL" id="CAL4084840.1"/>
    </source>
</evidence>
<dbReference type="InterPro" id="IPR016439">
    <property type="entry name" value="Lag1/Lac1-like"/>
</dbReference>
<proteinExistence type="predicted"/>
<dbReference type="SMART" id="SM00724">
    <property type="entry name" value="TLC"/>
    <property type="match status" value="1"/>
</dbReference>
<evidence type="ECO:0000256" key="1">
    <source>
        <dbReference type="ARBA" id="ARBA00004127"/>
    </source>
</evidence>
<dbReference type="GO" id="GO:0046513">
    <property type="term" value="P:ceramide biosynthetic process"/>
    <property type="evidence" value="ECO:0007669"/>
    <property type="project" value="InterPro"/>
</dbReference>
<comment type="subcellular location">
    <subcellularLocation>
        <location evidence="1">Endomembrane system</location>
        <topology evidence="1">Multi-pass membrane protein</topology>
    </subcellularLocation>
    <subcellularLocation>
        <location evidence="2">Endoplasmic reticulum membrane</location>
    </subcellularLocation>
</comment>
<feature type="transmembrane region" description="Helical" evidence="10">
    <location>
        <begin position="48"/>
        <end position="66"/>
    </location>
</feature>
<evidence type="ECO:0000256" key="6">
    <source>
        <dbReference type="ARBA" id="ARBA00022989"/>
    </source>
</evidence>
<dbReference type="PANTHER" id="PTHR12560">
    <property type="entry name" value="LONGEVITY ASSURANCE FACTOR 1 LAG1"/>
    <property type="match status" value="1"/>
</dbReference>
<evidence type="ECO:0000256" key="8">
    <source>
        <dbReference type="ARBA" id="ARBA00049036"/>
    </source>
</evidence>
<feature type="transmembrane region" description="Helical" evidence="10">
    <location>
        <begin position="272"/>
        <end position="292"/>
    </location>
</feature>
<evidence type="ECO:0000256" key="3">
    <source>
        <dbReference type="ARBA" id="ARBA00004760"/>
    </source>
</evidence>
<feature type="transmembrane region" description="Helical" evidence="10">
    <location>
        <begin position="188"/>
        <end position="206"/>
    </location>
</feature>
<protein>
    <recommendedName>
        <fullName evidence="11">TLC domain-containing protein</fullName>
    </recommendedName>
</protein>
<dbReference type="Pfam" id="PF03798">
    <property type="entry name" value="TRAM_LAG1_CLN8"/>
    <property type="match status" value="1"/>
</dbReference>
<keyword evidence="6 10" id="KW-1133">Transmembrane helix</keyword>
<feature type="domain" description="TLC" evidence="11">
    <location>
        <begin position="139"/>
        <end position="340"/>
    </location>
</feature>
<evidence type="ECO:0000256" key="5">
    <source>
        <dbReference type="ARBA" id="ARBA00022692"/>
    </source>
</evidence>
<dbReference type="Gene3D" id="1.10.10.60">
    <property type="entry name" value="Homeodomain-like"/>
    <property type="match status" value="1"/>
</dbReference>
<dbReference type="PIRSF" id="PIRSF005225">
    <property type="entry name" value="LAG1_LAC1"/>
    <property type="match status" value="1"/>
</dbReference>
<evidence type="ECO:0000256" key="2">
    <source>
        <dbReference type="ARBA" id="ARBA00004586"/>
    </source>
</evidence>
<comment type="pathway">
    <text evidence="3">Lipid metabolism; sphingolipid metabolism.</text>
</comment>
<sequence>MDPTRIYELYQNTSSWFWNCQFWLGESICWEDIQQTSEFQYPGFYDPAFYPILIAAFLILLYKYILVPHTFSYIAKSCGMKKSKLPIPNPTLENIYLSTKRAPSQNDILEYSTKIGWNERQVERWLRQRKRFDVGGKYQKFIDAEFEVFFHAVMTVYGCHTMIDKPWLYNISLCWNDWPHHNVDTDVWWFYMIGMAFYWAMMFIQVPQPGRKDKIQMIIHHSLTIILMTVSWITNFTRMGTLILLVHEGVDILLQTGKMIRYAKGNPFFTDIVYGTFIVLWLILRVGIFPFWIMKSVYYEGNSMFKQTSFVFFQALLVLLMILNLMWTFIILKVGIQKLLGEEIKDIRSDDEDTDDAQITDKKNE</sequence>
<accession>A0AAV2QG25</accession>
<organism evidence="12 13">
    <name type="scientific">Meganyctiphanes norvegica</name>
    <name type="common">Northern krill</name>
    <name type="synonym">Thysanopoda norvegica</name>
    <dbReference type="NCBI Taxonomy" id="48144"/>
    <lineage>
        <taxon>Eukaryota</taxon>
        <taxon>Metazoa</taxon>
        <taxon>Ecdysozoa</taxon>
        <taxon>Arthropoda</taxon>
        <taxon>Crustacea</taxon>
        <taxon>Multicrustacea</taxon>
        <taxon>Malacostraca</taxon>
        <taxon>Eumalacostraca</taxon>
        <taxon>Eucarida</taxon>
        <taxon>Euphausiacea</taxon>
        <taxon>Euphausiidae</taxon>
        <taxon>Meganyctiphanes</taxon>
    </lineage>
</organism>
<name>A0AAV2QG25_MEGNR</name>
<dbReference type="EMBL" id="CAXKWB010006891">
    <property type="protein sequence ID" value="CAL4084840.1"/>
    <property type="molecule type" value="Genomic_DNA"/>
</dbReference>
<dbReference type="PROSITE" id="PS50922">
    <property type="entry name" value="TLC"/>
    <property type="match status" value="1"/>
</dbReference>
<dbReference type="GO" id="GO:0005789">
    <property type="term" value="C:endoplasmic reticulum membrane"/>
    <property type="evidence" value="ECO:0007669"/>
    <property type="project" value="UniProtKB-SubCell"/>
</dbReference>
<dbReference type="PANTHER" id="PTHR12560:SF0">
    <property type="entry name" value="LD18904P"/>
    <property type="match status" value="1"/>
</dbReference>
<dbReference type="AlphaFoldDB" id="A0AAV2QG25"/>
<evidence type="ECO:0000259" key="11">
    <source>
        <dbReference type="PROSITE" id="PS50922"/>
    </source>
</evidence>
<dbReference type="FunFam" id="1.10.10.60:FF:000020">
    <property type="entry name" value="Ceramide synthase 5"/>
    <property type="match status" value="1"/>
</dbReference>
<gene>
    <name evidence="12" type="ORF">MNOR_LOCUS12534</name>
</gene>